<feature type="transmembrane region" description="Helical" evidence="1">
    <location>
        <begin position="466"/>
        <end position="485"/>
    </location>
</feature>
<evidence type="ECO:0000313" key="4">
    <source>
        <dbReference type="Proteomes" id="UP000410492"/>
    </source>
</evidence>
<feature type="transmembrane region" description="Helical" evidence="1">
    <location>
        <begin position="212"/>
        <end position="233"/>
    </location>
</feature>
<dbReference type="PANTHER" id="PTHR47049">
    <property type="entry name" value="PIEZO-TYPE MECHANOSENSITIVE ION CHANNEL HOMOLOG"/>
    <property type="match status" value="1"/>
</dbReference>
<feature type="transmembrane region" description="Helical" evidence="1">
    <location>
        <begin position="573"/>
        <end position="594"/>
    </location>
</feature>
<dbReference type="GO" id="GO:0016020">
    <property type="term" value="C:membrane"/>
    <property type="evidence" value="ECO:0007669"/>
    <property type="project" value="InterPro"/>
</dbReference>
<protein>
    <recommendedName>
        <fullName evidence="2">Piezo TM1-24 domain-containing protein</fullName>
    </recommendedName>
</protein>
<feature type="transmembrane region" description="Helical" evidence="1">
    <location>
        <begin position="285"/>
        <end position="307"/>
    </location>
</feature>
<keyword evidence="1" id="KW-0812">Transmembrane</keyword>
<feature type="transmembrane region" description="Helical" evidence="1">
    <location>
        <begin position="160"/>
        <end position="183"/>
    </location>
</feature>
<dbReference type="GO" id="GO:0008381">
    <property type="term" value="F:mechanosensitive monoatomic ion channel activity"/>
    <property type="evidence" value="ECO:0007669"/>
    <property type="project" value="InterPro"/>
</dbReference>
<feature type="transmembrane region" description="Helical" evidence="1">
    <location>
        <begin position="374"/>
        <end position="407"/>
    </location>
</feature>
<sequence>MTRYGFGVCILRTIVPALIFSSVVLRPSFVSLIYFVMLMYLPFINLTNEDKMHSDLFKYVMIFVPYQTGSLQLSFYVYTWSTEEILKEKNSDIRRWLKDAGFSWTFGLEGFEIMSWLGPEFIMVLASILYNWAVRMMVLPVEDEKSRRREKPRLLREQLLYVKTSASIGKYVISIFLLMTAVWVHSMFGLYYFVCYLFFMSCWALDKDKPRIIILIIYAAMPVMLFQMAWIYLNQIPYVQWSLRTLWVDNLFGIHDLVGVSPVYGPDFTHYEYTTKDMFNFTYPLVIYITYYCMVNELIMLRTLNYLSAKEKWMLSRLRWKTSRKRPYPTLDHVRGRGQGSLFYFSFFDKSKNQFWNSVMNIVESVAPLISNQAYIWAICIMMLWSVTFINVMSFSLLILSIVLWAVPRKKLITVIFCFPVCIFSYFNMTYTYLLGVEQPLIQIEDEGKISIITFLDWNRGITVEVLVKVFYTVSFWLSIHSYILDKKEEAHITLKRIASELSKSESDSRKSTLLEFVMHRLLVQYWIAVMAAFLYVLAITGQAMNIFRILNMFKYLLFMLILQLSFKVWRRILYVYMIFLILMSMFAMLIFYLNQFGYVKSFLKDTFGFSQELIEDLGITYIRTSKDYMNRVLIPTLYIVMTLIQMNFFHKPFMRMTDENNTKQAEEDEKARLLYGPHMRRCMEMKDVVFSVMEVHLRKIVVAVMFLMCIFDYCAVYFLALFPLCAAMLMGRVVRRIVILCSSVVVSVHTMTRMIFALRYIDASDFDVICNVTKHPEFKQVRRNTAEWLGYKKYELYDTPLYKQLLWSTMFVFICALWSVAVARQEIMRKQRGLPTSQERVL</sequence>
<dbReference type="Pfam" id="PF24871">
    <property type="entry name" value="Piezo_TM1-24"/>
    <property type="match status" value="1"/>
</dbReference>
<accession>A0A653DFQ5</accession>
<organism evidence="3 4">
    <name type="scientific">Callosobruchus maculatus</name>
    <name type="common">Southern cowpea weevil</name>
    <name type="synonym">Pulse bruchid</name>
    <dbReference type="NCBI Taxonomy" id="64391"/>
    <lineage>
        <taxon>Eukaryota</taxon>
        <taxon>Metazoa</taxon>
        <taxon>Ecdysozoa</taxon>
        <taxon>Arthropoda</taxon>
        <taxon>Hexapoda</taxon>
        <taxon>Insecta</taxon>
        <taxon>Pterygota</taxon>
        <taxon>Neoptera</taxon>
        <taxon>Endopterygota</taxon>
        <taxon>Coleoptera</taxon>
        <taxon>Polyphaga</taxon>
        <taxon>Cucujiformia</taxon>
        <taxon>Chrysomeloidea</taxon>
        <taxon>Chrysomelidae</taxon>
        <taxon>Bruchinae</taxon>
        <taxon>Bruchini</taxon>
        <taxon>Callosobruchus</taxon>
    </lineage>
</organism>
<feature type="transmembrane region" description="Helical" evidence="1">
    <location>
        <begin position="522"/>
        <end position="540"/>
    </location>
</feature>
<dbReference type="InterPro" id="IPR056769">
    <property type="entry name" value="Piezo_TM1-24"/>
</dbReference>
<proteinExistence type="predicted"/>
<dbReference type="OrthoDB" id="10250783at2759"/>
<keyword evidence="1" id="KW-1133">Transmembrane helix</keyword>
<feature type="transmembrane region" description="Helical" evidence="1">
    <location>
        <begin position="121"/>
        <end position="139"/>
    </location>
</feature>
<dbReference type="Proteomes" id="UP000410492">
    <property type="component" value="Unassembled WGS sequence"/>
</dbReference>
<feature type="transmembrane region" description="Helical" evidence="1">
    <location>
        <begin position="738"/>
        <end position="757"/>
    </location>
</feature>
<feature type="transmembrane region" description="Helical" evidence="1">
    <location>
        <begin position="413"/>
        <end position="434"/>
    </location>
</feature>
<feature type="transmembrane region" description="Helical" evidence="1">
    <location>
        <begin position="29"/>
        <end position="47"/>
    </location>
</feature>
<feature type="domain" description="Piezo TM1-24" evidence="2">
    <location>
        <begin position="26"/>
        <end position="656"/>
    </location>
</feature>
<keyword evidence="4" id="KW-1185">Reference proteome</keyword>
<dbReference type="PANTHER" id="PTHR47049:SF2">
    <property type="entry name" value="PIEZO-TYPE MECHANOSENSITIVE ION CHANNEL HOMOLOG"/>
    <property type="match status" value="1"/>
</dbReference>
<keyword evidence="1" id="KW-0472">Membrane</keyword>
<dbReference type="AlphaFoldDB" id="A0A653DFQ5"/>
<gene>
    <name evidence="3" type="ORF">CALMAC_LOCUS17086</name>
</gene>
<feature type="transmembrane region" description="Helical" evidence="1">
    <location>
        <begin position="633"/>
        <end position="651"/>
    </location>
</feature>
<feature type="transmembrane region" description="Helical" evidence="1">
    <location>
        <begin position="5"/>
        <end position="23"/>
    </location>
</feature>
<feature type="non-terminal residue" evidence="3">
    <location>
        <position position="843"/>
    </location>
</feature>
<dbReference type="EMBL" id="CAACVG010011785">
    <property type="protein sequence ID" value="VEN58843.1"/>
    <property type="molecule type" value="Genomic_DNA"/>
</dbReference>
<evidence type="ECO:0000256" key="1">
    <source>
        <dbReference type="SAM" id="Phobius"/>
    </source>
</evidence>
<evidence type="ECO:0000259" key="2">
    <source>
        <dbReference type="Pfam" id="PF24871"/>
    </source>
</evidence>
<feature type="transmembrane region" description="Helical" evidence="1">
    <location>
        <begin position="189"/>
        <end position="205"/>
    </location>
</feature>
<feature type="transmembrane region" description="Helical" evidence="1">
    <location>
        <begin position="806"/>
        <end position="824"/>
    </location>
</feature>
<evidence type="ECO:0000313" key="3">
    <source>
        <dbReference type="EMBL" id="VEN58843.1"/>
    </source>
</evidence>
<dbReference type="InterPro" id="IPR027272">
    <property type="entry name" value="Piezo"/>
</dbReference>
<name>A0A653DFQ5_CALMS</name>
<feature type="transmembrane region" description="Helical" evidence="1">
    <location>
        <begin position="701"/>
        <end position="726"/>
    </location>
</feature>
<reference evidence="3 4" key="1">
    <citation type="submission" date="2019-01" db="EMBL/GenBank/DDBJ databases">
        <authorList>
            <person name="Sayadi A."/>
        </authorList>
    </citation>
    <scope>NUCLEOTIDE SEQUENCE [LARGE SCALE GENOMIC DNA]</scope>
</reference>
<feature type="transmembrane region" description="Helical" evidence="1">
    <location>
        <begin position="59"/>
        <end position="78"/>
    </location>
</feature>
<feature type="transmembrane region" description="Helical" evidence="1">
    <location>
        <begin position="547"/>
        <end position="567"/>
    </location>
</feature>